<evidence type="ECO:0000256" key="2">
    <source>
        <dbReference type="ARBA" id="ARBA00023315"/>
    </source>
</evidence>
<dbReference type="EMBL" id="CP095073">
    <property type="protein sequence ID" value="UOQ42623.1"/>
    <property type="molecule type" value="Genomic_DNA"/>
</dbReference>
<accession>A0ABY4EDU4</accession>
<name>A0ABY4EDU4_9BACI</name>
<protein>
    <submittedName>
        <fullName evidence="4">GNAT family N-acetyltransferase</fullName>
    </submittedName>
</protein>
<dbReference type="Gene3D" id="3.40.630.30">
    <property type="match status" value="1"/>
</dbReference>
<reference evidence="4 5" key="1">
    <citation type="submission" date="2022-04" db="EMBL/GenBank/DDBJ databases">
        <title>Halobacillus sp. isolated from saltern.</title>
        <authorList>
            <person name="Won M."/>
            <person name="Lee C.-M."/>
            <person name="Woen H.-Y."/>
            <person name="Kwon S.-W."/>
        </authorList>
    </citation>
    <scope>NUCLEOTIDE SEQUENCE [LARGE SCALE GENOMIC DNA]</scope>
    <source>
        <strain evidence="4 5">SSBR10-3</strain>
    </source>
</reference>
<organism evidence="4 5">
    <name type="scientific">Halobacillus salinarum</name>
    <dbReference type="NCBI Taxonomy" id="2932257"/>
    <lineage>
        <taxon>Bacteria</taxon>
        <taxon>Bacillati</taxon>
        <taxon>Bacillota</taxon>
        <taxon>Bacilli</taxon>
        <taxon>Bacillales</taxon>
        <taxon>Bacillaceae</taxon>
        <taxon>Halobacillus</taxon>
    </lineage>
</organism>
<dbReference type="PANTHER" id="PTHR43420:SF51">
    <property type="entry name" value="PEPTIDYL-LYSINE N-ACETYLTRANSFERASE YIAC"/>
    <property type="match status" value="1"/>
</dbReference>
<evidence type="ECO:0000313" key="4">
    <source>
        <dbReference type="EMBL" id="UOQ42623.1"/>
    </source>
</evidence>
<dbReference type="Proteomes" id="UP000831787">
    <property type="component" value="Chromosome"/>
</dbReference>
<feature type="domain" description="N-acetyltransferase" evidence="3">
    <location>
        <begin position="5"/>
        <end position="159"/>
    </location>
</feature>
<proteinExistence type="predicted"/>
<dbReference type="InterPro" id="IPR016181">
    <property type="entry name" value="Acyl_CoA_acyltransferase"/>
</dbReference>
<sequence length="159" mass="18619">MMMTITFVPMEETDFNSYLKISLGEYAYEHVKAGNWTEEEALQKAEEQFKELLPEGLETENHYFFSLYDHELGNVGILWLNITEDNHGKKGFIFDIKIDEQHQGSGLGKGAMYTLDEYCLKEGIKQMRLHVFAHNQRAVALYEKMGFMMTDYMMSKIYE</sequence>
<evidence type="ECO:0000313" key="5">
    <source>
        <dbReference type="Proteomes" id="UP000831787"/>
    </source>
</evidence>
<dbReference type="SUPFAM" id="SSF55729">
    <property type="entry name" value="Acyl-CoA N-acyltransferases (Nat)"/>
    <property type="match status" value="1"/>
</dbReference>
<evidence type="ECO:0000259" key="3">
    <source>
        <dbReference type="PROSITE" id="PS51186"/>
    </source>
</evidence>
<dbReference type="PROSITE" id="PS51186">
    <property type="entry name" value="GNAT"/>
    <property type="match status" value="1"/>
</dbReference>
<dbReference type="RefSeq" id="WP_244707883.1">
    <property type="nucleotide sequence ID" value="NZ_CP095073.1"/>
</dbReference>
<dbReference type="CDD" id="cd04301">
    <property type="entry name" value="NAT_SF"/>
    <property type="match status" value="1"/>
</dbReference>
<dbReference type="Pfam" id="PF00583">
    <property type="entry name" value="Acetyltransf_1"/>
    <property type="match status" value="1"/>
</dbReference>
<dbReference type="InterPro" id="IPR000182">
    <property type="entry name" value="GNAT_dom"/>
</dbReference>
<keyword evidence="5" id="KW-1185">Reference proteome</keyword>
<keyword evidence="1" id="KW-0808">Transferase</keyword>
<dbReference type="PANTHER" id="PTHR43420">
    <property type="entry name" value="ACETYLTRANSFERASE"/>
    <property type="match status" value="1"/>
</dbReference>
<keyword evidence="2" id="KW-0012">Acyltransferase</keyword>
<dbReference type="InterPro" id="IPR050680">
    <property type="entry name" value="YpeA/RimI_acetyltransf"/>
</dbReference>
<gene>
    <name evidence="4" type="ORF">MUN89_11605</name>
</gene>
<evidence type="ECO:0000256" key="1">
    <source>
        <dbReference type="ARBA" id="ARBA00022679"/>
    </source>
</evidence>